<dbReference type="AlphaFoldDB" id="A0A5J4P9I7"/>
<name>A0A5J4P9I7_9ZZZZ</name>
<organism evidence="1">
    <name type="scientific">termite gut metagenome</name>
    <dbReference type="NCBI Taxonomy" id="433724"/>
    <lineage>
        <taxon>unclassified sequences</taxon>
        <taxon>metagenomes</taxon>
        <taxon>organismal metagenomes</taxon>
    </lineage>
</organism>
<accession>A0A5J4P9I7</accession>
<reference evidence="1" key="1">
    <citation type="submission" date="2019-03" db="EMBL/GenBank/DDBJ databases">
        <title>Single cell metagenomics reveals metabolic interactions within the superorganism composed of flagellate Streblomastix strix and complex community of Bacteroidetes bacteria on its surface.</title>
        <authorList>
            <person name="Treitli S.C."/>
            <person name="Kolisko M."/>
            <person name="Husnik F."/>
            <person name="Keeling P."/>
            <person name="Hampl V."/>
        </authorList>
    </citation>
    <scope>NUCLEOTIDE SEQUENCE</scope>
    <source>
        <strain evidence="1">STM</strain>
    </source>
</reference>
<gene>
    <name evidence="1" type="ORF">EZS27_042190</name>
</gene>
<comment type="caution">
    <text evidence="1">The sequence shown here is derived from an EMBL/GenBank/DDBJ whole genome shotgun (WGS) entry which is preliminary data.</text>
</comment>
<protein>
    <submittedName>
        <fullName evidence="1">Uncharacterized protein</fullName>
    </submittedName>
</protein>
<evidence type="ECO:0000313" key="1">
    <source>
        <dbReference type="EMBL" id="KAA6306155.1"/>
    </source>
</evidence>
<dbReference type="Pfam" id="PF20050">
    <property type="entry name" value="DUF6452"/>
    <property type="match status" value="1"/>
</dbReference>
<sequence length="169" mass="18743">VMRMKRLLKYLLITILIACPLAGTLISSCGEDSGCSLGGRAMLQCNVYAYKEGTLTKAALTKLTVTAFDTDSIIINAQTNVQDLSLPLRYTQEITVFVLHYGDDDTMKDTVTIQHNNTSSFISLECGYEMQQSVTDVAYTKHVLDSISVKRINPNVNGQENLQLFYTTD</sequence>
<dbReference type="InterPro" id="IPR045607">
    <property type="entry name" value="DUF6452"/>
</dbReference>
<proteinExistence type="predicted"/>
<feature type="non-terminal residue" evidence="1">
    <location>
        <position position="1"/>
    </location>
</feature>
<dbReference type="EMBL" id="SNRY01010127">
    <property type="protein sequence ID" value="KAA6306155.1"/>
    <property type="molecule type" value="Genomic_DNA"/>
</dbReference>